<accession>A0A916ZZR1</accession>
<dbReference type="PANTHER" id="PTHR43176:SF3">
    <property type="entry name" value="3-HYDROXYISOBUTYRYL-COA HYDROLASE, MITOCHONDRIAL"/>
    <property type="match status" value="1"/>
</dbReference>
<dbReference type="FunFam" id="3.90.226.10:FF:000026">
    <property type="entry name" value="3-hydroxyisobutyryl-CoA hydrolase, mitochondrial"/>
    <property type="match status" value="1"/>
</dbReference>
<feature type="domain" description="Enoyl-CoA hydratase/isomerase" evidence="4">
    <location>
        <begin position="24"/>
        <end position="342"/>
    </location>
</feature>
<comment type="catalytic activity">
    <reaction evidence="1">
        <text>3-hydroxy-2-methylpropanoyl-CoA + H2O = 3-hydroxy-2-methylpropanoate + CoA + H(+)</text>
        <dbReference type="Rhea" id="RHEA:20888"/>
        <dbReference type="ChEBI" id="CHEBI:11805"/>
        <dbReference type="ChEBI" id="CHEBI:15377"/>
        <dbReference type="ChEBI" id="CHEBI:15378"/>
        <dbReference type="ChEBI" id="CHEBI:57287"/>
        <dbReference type="ChEBI" id="CHEBI:57340"/>
        <dbReference type="EC" id="3.1.2.4"/>
    </reaction>
</comment>
<dbReference type="Proteomes" id="UP000635071">
    <property type="component" value="Unassembled WGS sequence"/>
</dbReference>
<evidence type="ECO:0000259" key="4">
    <source>
        <dbReference type="Pfam" id="PF16113"/>
    </source>
</evidence>
<dbReference type="EC" id="3.1.2.4" evidence="2"/>
<proteinExistence type="predicted"/>
<reference evidence="5" key="1">
    <citation type="journal article" date="2014" name="Int. J. Syst. Evol. Microbiol.">
        <title>Complete genome sequence of Corynebacterium casei LMG S-19264T (=DSM 44701T), isolated from a smear-ripened cheese.</title>
        <authorList>
            <consortium name="US DOE Joint Genome Institute (JGI-PGF)"/>
            <person name="Walter F."/>
            <person name="Albersmeier A."/>
            <person name="Kalinowski J."/>
            <person name="Ruckert C."/>
        </authorList>
    </citation>
    <scope>NUCLEOTIDE SEQUENCE</scope>
    <source>
        <strain evidence="5">CGMCC 1.15519</strain>
    </source>
</reference>
<dbReference type="InterPro" id="IPR029045">
    <property type="entry name" value="ClpP/crotonase-like_dom_sf"/>
</dbReference>
<dbReference type="RefSeq" id="WP_243450798.1">
    <property type="nucleotide sequence ID" value="NZ_BMJM01000014.1"/>
</dbReference>
<gene>
    <name evidence="5" type="ORF">GCM10011529_29080</name>
</gene>
<name>A0A916ZZR1_9SPHN</name>
<evidence type="ECO:0000313" key="5">
    <source>
        <dbReference type="EMBL" id="GGE20590.1"/>
    </source>
</evidence>
<dbReference type="NCBIfam" id="NF004127">
    <property type="entry name" value="PRK05617.1"/>
    <property type="match status" value="1"/>
</dbReference>
<dbReference type="GO" id="GO:0003860">
    <property type="term" value="F:3-hydroxyisobutyryl-CoA hydrolase activity"/>
    <property type="evidence" value="ECO:0007669"/>
    <property type="project" value="UniProtKB-EC"/>
</dbReference>
<protein>
    <recommendedName>
        <fullName evidence="2">3-hydroxyisobutyryl-CoA hydrolase</fullName>
        <ecNumber evidence="2">3.1.2.4</ecNumber>
    </recommendedName>
</protein>
<keyword evidence="6" id="KW-1185">Reference proteome</keyword>
<dbReference type="Gene3D" id="3.90.226.10">
    <property type="entry name" value="2-enoyl-CoA Hydratase, Chain A, domain 1"/>
    <property type="match status" value="1"/>
</dbReference>
<dbReference type="InterPro" id="IPR032259">
    <property type="entry name" value="HIBYL-CoA-H"/>
</dbReference>
<dbReference type="SUPFAM" id="SSF52096">
    <property type="entry name" value="ClpP/crotonase"/>
    <property type="match status" value="1"/>
</dbReference>
<dbReference type="InterPro" id="IPR045004">
    <property type="entry name" value="ECH_dom"/>
</dbReference>
<evidence type="ECO:0000313" key="6">
    <source>
        <dbReference type="Proteomes" id="UP000635071"/>
    </source>
</evidence>
<keyword evidence="3 5" id="KW-0378">Hydrolase</keyword>
<organism evidence="5 6">
    <name type="scientific">Sandarakinorhabdus glacialis</name>
    <dbReference type="NCBI Taxonomy" id="1614636"/>
    <lineage>
        <taxon>Bacteria</taxon>
        <taxon>Pseudomonadati</taxon>
        <taxon>Pseudomonadota</taxon>
        <taxon>Alphaproteobacteria</taxon>
        <taxon>Sphingomonadales</taxon>
        <taxon>Sphingosinicellaceae</taxon>
        <taxon>Sandarakinorhabdus</taxon>
    </lineage>
</organism>
<dbReference type="CDD" id="cd06558">
    <property type="entry name" value="crotonase-like"/>
    <property type="match status" value="1"/>
</dbReference>
<comment type="caution">
    <text evidence="5">The sequence shown here is derived from an EMBL/GenBank/DDBJ whole genome shotgun (WGS) entry which is preliminary data.</text>
</comment>
<dbReference type="EMBL" id="BMJM01000014">
    <property type="protein sequence ID" value="GGE20590.1"/>
    <property type="molecule type" value="Genomic_DNA"/>
</dbReference>
<evidence type="ECO:0000256" key="1">
    <source>
        <dbReference type="ARBA" id="ARBA00001709"/>
    </source>
</evidence>
<dbReference type="PANTHER" id="PTHR43176">
    <property type="entry name" value="3-HYDROXYISOBUTYRYL-COA HYDROLASE-RELATED"/>
    <property type="match status" value="1"/>
</dbReference>
<dbReference type="Pfam" id="PF16113">
    <property type="entry name" value="ECH_2"/>
    <property type="match status" value="1"/>
</dbReference>
<reference evidence="5" key="2">
    <citation type="submission" date="2020-09" db="EMBL/GenBank/DDBJ databases">
        <authorList>
            <person name="Sun Q."/>
            <person name="Zhou Y."/>
        </authorList>
    </citation>
    <scope>NUCLEOTIDE SEQUENCE</scope>
    <source>
        <strain evidence="5">CGMCC 1.15519</strain>
    </source>
</reference>
<dbReference type="AlphaFoldDB" id="A0A916ZZR1"/>
<sequence length="353" mass="38214">MTEILTDPEMVPEVLVERRGRALWLTLNRPSALNALNRPMVLAIHRALFDAAADPDVERIVIEGAGERAFCAGGDVALLARRGREDKVLFEGFFHDEYRMNQAIARLVTPYVAILDGVTMGGGVGLSIHGPYRVATERTLFAMPETGIGLIPDVGGTHALSRLPGEIGTWLALTGARLQAADCVHAGIATHFVPAERLAVLRDLLATGEEDVGEILSTLDAPAGESSLEALQDGIDFHFAHDSVEEILASLDDGDDWAQAQAAAIRTMSPTSCKLTLLGLRMGADAAIEDALVTEYRMVCEIRNGHDFFEGVRAQLIDKDRKPLWSPASLAGVSEEDMTRYLQEPESGDLTFE</sequence>
<dbReference type="GO" id="GO:0006574">
    <property type="term" value="P:L-valine catabolic process"/>
    <property type="evidence" value="ECO:0007669"/>
    <property type="project" value="TreeGrafter"/>
</dbReference>
<evidence type="ECO:0000256" key="2">
    <source>
        <dbReference type="ARBA" id="ARBA00011915"/>
    </source>
</evidence>
<evidence type="ECO:0000256" key="3">
    <source>
        <dbReference type="ARBA" id="ARBA00022801"/>
    </source>
</evidence>